<gene>
    <name evidence="2" type="ORF">LTR84_004313</name>
</gene>
<feature type="region of interest" description="Disordered" evidence="1">
    <location>
        <begin position="613"/>
        <end position="651"/>
    </location>
</feature>
<dbReference type="Proteomes" id="UP001358417">
    <property type="component" value="Unassembled WGS sequence"/>
</dbReference>
<feature type="compositionally biased region" description="Polar residues" evidence="1">
    <location>
        <begin position="411"/>
        <end position="445"/>
    </location>
</feature>
<feature type="region of interest" description="Disordered" evidence="1">
    <location>
        <begin position="779"/>
        <end position="807"/>
    </location>
</feature>
<dbReference type="EMBL" id="JAVRRD010000019">
    <property type="protein sequence ID" value="KAK5049384.1"/>
    <property type="molecule type" value="Genomic_DNA"/>
</dbReference>
<feature type="region of interest" description="Disordered" evidence="1">
    <location>
        <begin position="1040"/>
        <end position="1107"/>
    </location>
</feature>
<feature type="compositionally biased region" description="Basic and acidic residues" evidence="1">
    <location>
        <begin position="710"/>
        <end position="725"/>
    </location>
</feature>
<dbReference type="RefSeq" id="XP_064704429.1">
    <property type="nucleotide sequence ID" value="XM_064847890.1"/>
</dbReference>
<feature type="region of interest" description="Disordered" evidence="1">
    <location>
        <begin position="710"/>
        <end position="749"/>
    </location>
</feature>
<feature type="region of interest" description="Disordered" evidence="1">
    <location>
        <begin position="389"/>
        <end position="453"/>
    </location>
</feature>
<dbReference type="AlphaFoldDB" id="A0AAV9N8I1"/>
<comment type="caution">
    <text evidence="2">The sequence shown here is derived from an EMBL/GenBank/DDBJ whole genome shotgun (WGS) entry which is preliminary data.</text>
</comment>
<feature type="compositionally biased region" description="Basic residues" evidence="1">
    <location>
        <begin position="634"/>
        <end position="645"/>
    </location>
</feature>
<sequence length="1167" mass="129882">MALFGRRKSVVQVEITPADEQVEQREKERDRRRNRLSKPLTNSKISITASTTSLQDSVTKSRNHSATELVNTHELSSHPSNPDLRQQIRTEVFDSDRLSPQDALKSSSTLSVAQMVRQFDKDATSANASEDSLLPVDKPKKRKSLLLRRFSAQTSFNLSRSASKEKVKVTNLEAVVLSPSSSMDRMVDAPSIPTTRRASFTPGAATRKPSAVLSTEEMRLQQEAIEEVEERSVIELDYFDWRPRPPTMTGRAGTPADLSYSHLAGLKIGSLQVMNGRASPALSELTMVSKHLLTVPRQLRDVSSDYGDADDDDTHEVALITDRSLLVETPNAVKEARNFTWESVVADREETADVESEIDVRTKVPLDMDDDHASIMAKEYISELPQSPYSVARSSSLPGSLRRFRSDDSLQRSPSISSLQKTPPMTSLQRTPSMMSLQRSPSPENYQAKDATSPVSFRTVSSLSHTGSVVRRPSLRVAVVQPDPSADHDDHPAGSVMSWYSPVEPSFNQLEAFQSAVEFQTQSQLSRPQPQGNLDKSDSGYSSNNSLRSLRMSKVAPNIPQTLVEPPVVAQPSPAEPQTMSSDLRYRPSILKSRKTEPNVPTFANLRPAVIPLNVTPTSPSPIDPLTETSLKPVKQRKKLQKKRAQSQPPSKIAITRVRSFEAETIPAIPQDVRENLRIRTQEVPELEQTYARLNNQASLSTMFLPTHEVRFPSPEPERKPEVRRSRSISRPRSWISRPKEDNTRSRNISDLSQSDALAIINDFGTAASSLGNNPYHIAHESMIPNPPAPKHLHNKAPRPKSMMDDKSAAVVAKFRRRSYQQREAFSDRRPSFNDRGGIPGKPLRPGSFISDNPPITQEMLQTVYRTSSMQRGASLEDSLAPPAPSHSPPPPPPHSPRPAYVDYEEDYSDLVVAPPPPSHSPRPVDITPDPWAAQAASWRSRRQSIGLALKEQAGYSQGIEQAGHHVEEPLYPAIPPRNDPQRAGWAQYTTSPEEYFPSQNYAVQQYAPEYYPDHQEQYRGREQYQNATPSHGRYCEQFATYGDGTDRGRSVRPQNKVHRRPLPEPRNAQAQYQTRDHSQARSIRSQASSLAEELHPEHLEPPQPAPEFGRYSGGMDYGYERGNGFGGSAGTRSVSGKADGSRKGVPLRASYGVDLGDVPVSYMVRV</sequence>
<evidence type="ECO:0000313" key="2">
    <source>
        <dbReference type="EMBL" id="KAK5049384.1"/>
    </source>
</evidence>
<organism evidence="2 3">
    <name type="scientific">Exophiala bonariae</name>
    <dbReference type="NCBI Taxonomy" id="1690606"/>
    <lineage>
        <taxon>Eukaryota</taxon>
        <taxon>Fungi</taxon>
        <taxon>Dikarya</taxon>
        <taxon>Ascomycota</taxon>
        <taxon>Pezizomycotina</taxon>
        <taxon>Eurotiomycetes</taxon>
        <taxon>Chaetothyriomycetidae</taxon>
        <taxon>Chaetothyriales</taxon>
        <taxon>Herpotrichiellaceae</taxon>
        <taxon>Exophiala</taxon>
    </lineage>
</organism>
<keyword evidence="3" id="KW-1185">Reference proteome</keyword>
<feature type="compositionally biased region" description="Pro residues" evidence="1">
    <location>
        <begin position="882"/>
        <end position="897"/>
    </location>
</feature>
<feature type="compositionally biased region" description="Basic and acidic residues" evidence="1">
    <location>
        <begin position="22"/>
        <end position="31"/>
    </location>
</feature>
<dbReference type="GeneID" id="89972491"/>
<protein>
    <submittedName>
        <fullName evidence="2">Uncharacterized protein</fullName>
    </submittedName>
</protein>
<feature type="region of interest" description="Disordered" evidence="1">
    <location>
        <begin position="519"/>
        <end position="545"/>
    </location>
</feature>
<feature type="compositionally biased region" description="Polar residues" evidence="1">
    <location>
        <begin position="389"/>
        <end position="398"/>
    </location>
</feature>
<feature type="region of interest" description="Disordered" evidence="1">
    <location>
        <begin position="868"/>
        <end position="936"/>
    </location>
</feature>
<name>A0AAV9N8I1_9EURO</name>
<feature type="region of interest" description="Disordered" evidence="1">
    <location>
        <begin position="21"/>
        <end position="46"/>
    </location>
</feature>
<reference evidence="2 3" key="1">
    <citation type="submission" date="2023-08" db="EMBL/GenBank/DDBJ databases">
        <title>Black Yeasts Isolated from many extreme environments.</title>
        <authorList>
            <person name="Coleine C."/>
            <person name="Stajich J.E."/>
            <person name="Selbmann L."/>
        </authorList>
    </citation>
    <scope>NUCLEOTIDE SEQUENCE [LARGE SCALE GENOMIC DNA]</scope>
    <source>
        <strain evidence="2 3">CCFEE 5792</strain>
    </source>
</reference>
<feature type="compositionally biased region" description="Low complexity" evidence="1">
    <location>
        <begin position="1081"/>
        <end position="1092"/>
    </location>
</feature>
<evidence type="ECO:0000313" key="3">
    <source>
        <dbReference type="Proteomes" id="UP001358417"/>
    </source>
</evidence>
<feature type="region of interest" description="Disordered" evidence="1">
    <location>
        <begin position="820"/>
        <end position="855"/>
    </location>
</feature>
<proteinExistence type="predicted"/>
<accession>A0AAV9N8I1</accession>
<evidence type="ECO:0000256" key="1">
    <source>
        <dbReference type="SAM" id="MobiDB-lite"/>
    </source>
</evidence>
<feature type="compositionally biased region" description="Polar residues" evidence="1">
    <location>
        <begin position="519"/>
        <end position="534"/>
    </location>
</feature>